<feature type="region of interest" description="Disordered" evidence="1">
    <location>
        <begin position="44"/>
        <end position="187"/>
    </location>
</feature>
<comment type="caution">
    <text evidence="2">The sequence shown here is derived from an EMBL/GenBank/DDBJ whole genome shotgun (WGS) entry which is preliminary data.</text>
</comment>
<keyword evidence="3" id="KW-1185">Reference proteome</keyword>
<evidence type="ECO:0008006" key="4">
    <source>
        <dbReference type="Google" id="ProtNLM"/>
    </source>
</evidence>
<name>A0A3A9YQB5_9ACTN</name>
<reference evidence="2 3" key="1">
    <citation type="journal article" date="2014" name="Int. J. Syst. Evol. Microbiol.">
        <title>Streptomyces hoynatensis sp. nov., isolated from deep marine sediment.</title>
        <authorList>
            <person name="Veyisoglu A."/>
            <person name="Sahin N."/>
        </authorList>
    </citation>
    <scope>NUCLEOTIDE SEQUENCE [LARGE SCALE GENOMIC DNA]</scope>
    <source>
        <strain evidence="2 3">KCTC 29097</strain>
    </source>
</reference>
<protein>
    <recommendedName>
        <fullName evidence="4">Secreted protein</fullName>
    </recommendedName>
</protein>
<dbReference type="EMBL" id="RBAL01000025">
    <property type="protein sequence ID" value="RKN37416.1"/>
    <property type="molecule type" value="Genomic_DNA"/>
</dbReference>
<dbReference type="Pfam" id="PF18986">
    <property type="entry name" value="DUF5719"/>
    <property type="match status" value="1"/>
</dbReference>
<gene>
    <name evidence="2" type="ORF">D7294_28185</name>
</gene>
<dbReference type="RefSeq" id="WP_120684629.1">
    <property type="nucleotide sequence ID" value="NZ_RBAL01000025.1"/>
</dbReference>
<evidence type="ECO:0000313" key="3">
    <source>
        <dbReference type="Proteomes" id="UP000272474"/>
    </source>
</evidence>
<accession>A0A3A9YQB5</accession>
<dbReference type="AlphaFoldDB" id="A0A3A9YQB5"/>
<evidence type="ECO:0000313" key="2">
    <source>
        <dbReference type="EMBL" id="RKN37416.1"/>
    </source>
</evidence>
<sequence length="548" mass="55329">MNRATLSLLITLGVLAAITGFATLRPDDSEVHTLVQDLPRPVERSTLTCPRPTAAESATTWYTGYTPPSDPVPEVEEGEQAGSADLLPAPVYSPATDLPSDEAGDEDTGAGEDGGDGGDSDGGDSDGGDSDDEADDAGGDGGSDAAESTEPVLSLEQPGRPVTVDVEDGEEPGLSGTAEESFAPGWTVQQTTRVDAGPGRGLLGTACQTPDTQFWFAGASTADNRHDYVHLTNPDDAATVVDIELYGPEGKLDSDLGEGIAVPAHRTVPVRLSTLTAEPQPDLAVQVTARTGRIGAEIEAVDEELGADWLNPVTAPEGRVVLPGIPANAEAVRLVAFAPGDEDITLDVGLAGPTGTITPAGNETVSLHAGTVTAVDLGNLTQGDAGSLILTPAEGSGAGRVVAAVQVAGVGDGAQSGDLAFVPAAPPVEDRATASGNIASGTTLALTAPDEAVEVEVTVSAGAGGGEPVTESYTVDGRTTMAIQPELPDSTEGSFALTVTTSGGPLYAARTLLMGDEDAPTFTVQTLPDDHSAVAVPDTAQDLSVLTD</sequence>
<dbReference type="OrthoDB" id="3729011at2"/>
<dbReference type="InterPro" id="IPR043777">
    <property type="entry name" value="DUF5719"/>
</dbReference>
<organism evidence="2 3">
    <name type="scientific">Streptomyces hoynatensis</name>
    <dbReference type="NCBI Taxonomy" id="1141874"/>
    <lineage>
        <taxon>Bacteria</taxon>
        <taxon>Bacillati</taxon>
        <taxon>Actinomycetota</taxon>
        <taxon>Actinomycetes</taxon>
        <taxon>Kitasatosporales</taxon>
        <taxon>Streptomycetaceae</taxon>
        <taxon>Streptomyces</taxon>
    </lineage>
</organism>
<evidence type="ECO:0000256" key="1">
    <source>
        <dbReference type="SAM" id="MobiDB-lite"/>
    </source>
</evidence>
<dbReference type="Proteomes" id="UP000272474">
    <property type="component" value="Unassembled WGS sequence"/>
</dbReference>
<feature type="compositionally biased region" description="Acidic residues" evidence="1">
    <location>
        <begin position="99"/>
        <end position="138"/>
    </location>
</feature>
<proteinExistence type="predicted"/>